<gene>
    <name evidence="3" type="ORF">SAMN05443667_109115</name>
</gene>
<dbReference type="Proteomes" id="UP000198951">
    <property type="component" value="Unassembled WGS sequence"/>
</dbReference>
<sequence length="230" mass="26206">MTFESAAPTTAKSNILIVDDHPFIIQGYKNAITRYNPNNHEFFITEAKDCESAYNVITNPGSVVFDIAFLDISMPPYEDKGIYSGEDLAKLILEFMPNCKIILLTMFTEFLKIKTIIKNINPNGLVIKNDLTFDELLFAFDKVIKNETYYSQSVIKMLESQNHSVEIDLFDKQILFHLSKGTKAKDMPQYIPISLNAIEVRKLNLKELLKVVDGSDIDLVREARNIGLLF</sequence>
<keyword evidence="3" id="KW-0238">DNA-binding</keyword>
<name>A0A1H4EB77_9FLAO</name>
<organism evidence="3 4">
    <name type="scientific">Flavobacterium gillisiae</name>
    <dbReference type="NCBI Taxonomy" id="150146"/>
    <lineage>
        <taxon>Bacteria</taxon>
        <taxon>Pseudomonadati</taxon>
        <taxon>Bacteroidota</taxon>
        <taxon>Flavobacteriia</taxon>
        <taxon>Flavobacteriales</taxon>
        <taxon>Flavobacteriaceae</taxon>
        <taxon>Flavobacterium</taxon>
    </lineage>
</organism>
<accession>A0A1H4EB77</accession>
<dbReference type="SUPFAM" id="SSF52172">
    <property type="entry name" value="CheY-like"/>
    <property type="match status" value="1"/>
</dbReference>
<dbReference type="OrthoDB" id="651456at2"/>
<dbReference type="GO" id="GO:0000160">
    <property type="term" value="P:phosphorelay signal transduction system"/>
    <property type="evidence" value="ECO:0007669"/>
    <property type="project" value="InterPro"/>
</dbReference>
<dbReference type="InterPro" id="IPR001789">
    <property type="entry name" value="Sig_transdc_resp-reg_receiver"/>
</dbReference>
<evidence type="ECO:0000256" key="1">
    <source>
        <dbReference type="PROSITE-ProRule" id="PRU00169"/>
    </source>
</evidence>
<proteinExistence type="predicted"/>
<protein>
    <submittedName>
        <fullName evidence="3">DNA-binding response regulator, NarL/FixJ family, contains REC and HTH domains</fullName>
    </submittedName>
</protein>
<feature type="domain" description="Response regulatory" evidence="2">
    <location>
        <begin position="14"/>
        <end position="144"/>
    </location>
</feature>
<dbReference type="STRING" id="150146.SAMN05443667_109115"/>
<dbReference type="EMBL" id="FNRD01000009">
    <property type="protein sequence ID" value="SEA82275.1"/>
    <property type="molecule type" value="Genomic_DNA"/>
</dbReference>
<dbReference type="PROSITE" id="PS50110">
    <property type="entry name" value="RESPONSE_REGULATORY"/>
    <property type="match status" value="1"/>
</dbReference>
<reference evidence="4" key="1">
    <citation type="submission" date="2016-10" db="EMBL/GenBank/DDBJ databases">
        <authorList>
            <person name="Varghese N."/>
            <person name="Submissions S."/>
        </authorList>
    </citation>
    <scope>NUCLEOTIDE SEQUENCE [LARGE SCALE GENOMIC DNA]</scope>
    <source>
        <strain evidence="4">DSM 22376</strain>
    </source>
</reference>
<dbReference type="Gene3D" id="3.40.50.2300">
    <property type="match status" value="1"/>
</dbReference>
<dbReference type="AlphaFoldDB" id="A0A1H4EB77"/>
<dbReference type="InterPro" id="IPR011006">
    <property type="entry name" value="CheY-like_superfamily"/>
</dbReference>
<feature type="modified residue" description="4-aspartylphosphate" evidence="1">
    <location>
        <position position="71"/>
    </location>
</feature>
<dbReference type="RefSeq" id="WP_091091073.1">
    <property type="nucleotide sequence ID" value="NZ_FNRD01000009.1"/>
</dbReference>
<dbReference type="GO" id="GO:0003677">
    <property type="term" value="F:DNA binding"/>
    <property type="evidence" value="ECO:0007669"/>
    <property type="project" value="UniProtKB-KW"/>
</dbReference>
<evidence type="ECO:0000313" key="4">
    <source>
        <dbReference type="Proteomes" id="UP000198951"/>
    </source>
</evidence>
<evidence type="ECO:0000313" key="3">
    <source>
        <dbReference type="EMBL" id="SEA82275.1"/>
    </source>
</evidence>
<dbReference type="SMART" id="SM00448">
    <property type="entry name" value="REC"/>
    <property type="match status" value="1"/>
</dbReference>
<dbReference type="Pfam" id="PF00072">
    <property type="entry name" value="Response_reg"/>
    <property type="match status" value="1"/>
</dbReference>
<keyword evidence="1" id="KW-0597">Phosphoprotein</keyword>
<keyword evidence="4" id="KW-1185">Reference proteome</keyword>
<evidence type="ECO:0000259" key="2">
    <source>
        <dbReference type="PROSITE" id="PS50110"/>
    </source>
</evidence>